<dbReference type="InterPro" id="IPR051316">
    <property type="entry name" value="Zinc-reg_GTPase_activator"/>
</dbReference>
<dbReference type="Pfam" id="PF02492">
    <property type="entry name" value="cobW"/>
    <property type="match status" value="1"/>
</dbReference>
<dbReference type="GO" id="GO:0016787">
    <property type="term" value="F:hydrolase activity"/>
    <property type="evidence" value="ECO:0007669"/>
    <property type="project" value="UniProtKB-KW"/>
</dbReference>
<feature type="region of interest" description="Disordered" evidence="8">
    <location>
        <begin position="470"/>
        <end position="499"/>
    </location>
</feature>
<evidence type="ECO:0000256" key="2">
    <source>
        <dbReference type="ARBA" id="ARBA00022801"/>
    </source>
</evidence>
<dbReference type="OMA" id="QFATHVE"/>
<evidence type="ECO:0000256" key="6">
    <source>
        <dbReference type="ARBA" id="ARBA00034320"/>
    </source>
</evidence>
<dbReference type="STRING" id="105231.A0A1Y1IF33"/>
<comment type="similarity">
    <text evidence="6">Belongs to the SIMIBI class G3E GTPase family. ZNG1 subfamily.</text>
</comment>
<name>A0A1Y1IF33_KLENI</name>
<evidence type="ECO:0000256" key="4">
    <source>
        <dbReference type="ARBA" id="ARBA00023134"/>
    </source>
</evidence>
<proteinExistence type="inferred from homology"/>
<dbReference type="OrthoDB" id="258627at2759"/>
<dbReference type="SUPFAM" id="SSF52540">
    <property type="entry name" value="P-loop containing nucleoside triphosphate hydrolases"/>
    <property type="match status" value="1"/>
</dbReference>
<feature type="compositionally biased region" description="Polar residues" evidence="8">
    <location>
        <begin position="35"/>
        <end position="56"/>
    </location>
</feature>
<evidence type="ECO:0000256" key="8">
    <source>
        <dbReference type="SAM" id="MobiDB-lite"/>
    </source>
</evidence>
<dbReference type="InterPro" id="IPR003495">
    <property type="entry name" value="CobW/HypB/UreG_nucleotide-bd"/>
</dbReference>
<keyword evidence="5" id="KW-0143">Chaperone</keyword>
<dbReference type="InterPro" id="IPR011629">
    <property type="entry name" value="CobW-like_C"/>
</dbReference>
<dbReference type="PANTHER" id="PTHR13748:SF31">
    <property type="entry name" value="ZINC-REGULATED GTPASE METALLOPROTEIN ACTIVATOR 1A-RELATED"/>
    <property type="match status" value="1"/>
</dbReference>
<feature type="region of interest" description="Disordered" evidence="8">
    <location>
        <begin position="25"/>
        <end position="64"/>
    </location>
</feature>
<feature type="compositionally biased region" description="Basic and acidic residues" evidence="8">
    <location>
        <begin position="388"/>
        <end position="399"/>
    </location>
</feature>
<keyword evidence="3" id="KW-0862">Zinc</keyword>
<comment type="catalytic activity">
    <reaction evidence="7">
        <text>GTP + H2O = GDP + phosphate + H(+)</text>
        <dbReference type="Rhea" id="RHEA:19669"/>
        <dbReference type="ChEBI" id="CHEBI:15377"/>
        <dbReference type="ChEBI" id="CHEBI:15378"/>
        <dbReference type="ChEBI" id="CHEBI:37565"/>
        <dbReference type="ChEBI" id="CHEBI:43474"/>
        <dbReference type="ChEBI" id="CHEBI:58189"/>
    </reaction>
    <physiologicalReaction direction="left-to-right" evidence="7">
        <dbReference type="Rhea" id="RHEA:19670"/>
    </physiologicalReaction>
</comment>
<dbReference type="InterPro" id="IPR027417">
    <property type="entry name" value="P-loop_NTPase"/>
</dbReference>
<feature type="region of interest" description="Disordered" evidence="8">
    <location>
        <begin position="247"/>
        <end position="407"/>
    </location>
</feature>
<keyword evidence="2" id="KW-0378">Hydrolase</keyword>
<evidence type="ECO:0000256" key="7">
    <source>
        <dbReference type="ARBA" id="ARBA00049117"/>
    </source>
</evidence>
<dbReference type="Gene3D" id="3.30.1220.10">
    <property type="entry name" value="CobW-like, C-terminal domain"/>
    <property type="match status" value="1"/>
</dbReference>
<dbReference type="EMBL" id="DF237448">
    <property type="protein sequence ID" value="GAQ89223.1"/>
    <property type="molecule type" value="Genomic_DNA"/>
</dbReference>
<dbReference type="Proteomes" id="UP000054558">
    <property type="component" value="Unassembled WGS sequence"/>
</dbReference>
<sequence>MESEEDDMPEAIPLQLGFLEGIQPDSALEPAGSLASPSTSSVQQDKPPTDFSNEPTTAGAAGTGIDKTKAVPVTIITGHLGSGKTTLVNHILTTNHGLRIAVILNEFGEGLGIEKPVITNPENLVSQEELVEDWIELGNGCICCNVKGDLLQAIEGLLEKKRGRLDHILLETTGLADPGPVAAALWVDEELESPIRLDSVVTVVDAINLGRQLRGLGQRGGVNEAVLQIAHADVVILNKVDLVEGGTEGESTRKEGAVSFGQAAEASGKRNVEGNPVDERKRGSEARTEGEIGQGSDLGENGRGSAEGEEADVVGENGDALLGRRSADVPEGSGEEGEMDGSFNEASVSPNGGLEREREHPAVEPGGPGLPDETVGLSDSGGAAARGRLPDDLTGHREGLGGVKTGLASERTRLDTAGIASSLSWEGKERALTLLESQVLQINSVARVMRAVRCQVDVAKVFRTSSFDPKRLEAGIPDDNGDGNGNGSGSPGHSHRHDSAVGTVTLRSPDRFDLARLERWLGELLWERSGTLDVYRMKGVLNIVGREEKQLLQAVHDLYEIRPGQRWGNEEERITRIVLIGKGLDLEALQASLQKCRC</sequence>
<dbReference type="Gene3D" id="3.40.50.300">
    <property type="entry name" value="P-loop containing nucleotide triphosphate hydrolases"/>
    <property type="match status" value="1"/>
</dbReference>
<dbReference type="GO" id="GO:0005525">
    <property type="term" value="F:GTP binding"/>
    <property type="evidence" value="ECO:0007669"/>
    <property type="project" value="UniProtKB-KW"/>
</dbReference>
<evidence type="ECO:0000259" key="9">
    <source>
        <dbReference type="SMART" id="SM00833"/>
    </source>
</evidence>
<keyword evidence="1" id="KW-0547">Nucleotide-binding</keyword>
<dbReference type="SMART" id="SM00833">
    <property type="entry name" value="CobW_C"/>
    <property type="match status" value="1"/>
</dbReference>
<feature type="domain" description="CobW C-terminal" evidence="9">
    <location>
        <begin position="501"/>
        <end position="597"/>
    </location>
</feature>
<organism evidence="10 11">
    <name type="scientific">Klebsormidium nitens</name>
    <name type="common">Green alga</name>
    <name type="synonym">Ulothrix nitens</name>
    <dbReference type="NCBI Taxonomy" id="105231"/>
    <lineage>
        <taxon>Eukaryota</taxon>
        <taxon>Viridiplantae</taxon>
        <taxon>Streptophyta</taxon>
        <taxon>Klebsormidiophyceae</taxon>
        <taxon>Klebsormidiales</taxon>
        <taxon>Klebsormidiaceae</taxon>
        <taxon>Klebsormidium</taxon>
    </lineage>
</organism>
<accession>A0A1Y1IF33</accession>
<gene>
    <name evidence="10" type="ORF">KFL_004990080</name>
</gene>
<dbReference type="CDD" id="cd03112">
    <property type="entry name" value="CobW-like"/>
    <property type="match status" value="1"/>
</dbReference>
<evidence type="ECO:0000313" key="10">
    <source>
        <dbReference type="EMBL" id="GAQ89223.1"/>
    </source>
</evidence>
<reference evidence="10 11" key="1">
    <citation type="journal article" date="2014" name="Nat. Commun.">
        <title>Klebsormidium flaccidum genome reveals primary factors for plant terrestrial adaptation.</title>
        <authorList>
            <person name="Hori K."/>
            <person name="Maruyama F."/>
            <person name="Fujisawa T."/>
            <person name="Togashi T."/>
            <person name="Yamamoto N."/>
            <person name="Seo M."/>
            <person name="Sato S."/>
            <person name="Yamada T."/>
            <person name="Mori H."/>
            <person name="Tajima N."/>
            <person name="Moriyama T."/>
            <person name="Ikeuchi M."/>
            <person name="Watanabe M."/>
            <person name="Wada H."/>
            <person name="Kobayashi K."/>
            <person name="Saito M."/>
            <person name="Masuda T."/>
            <person name="Sasaki-Sekimoto Y."/>
            <person name="Mashiguchi K."/>
            <person name="Awai K."/>
            <person name="Shimojima M."/>
            <person name="Masuda S."/>
            <person name="Iwai M."/>
            <person name="Nobusawa T."/>
            <person name="Narise T."/>
            <person name="Kondo S."/>
            <person name="Saito H."/>
            <person name="Sato R."/>
            <person name="Murakawa M."/>
            <person name="Ihara Y."/>
            <person name="Oshima-Yamada Y."/>
            <person name="Ohtaka K."/>
            <person name="Satoh M."/>
            <person name="Sonobe K."/>
            <person name="Ishii M."/>
            <person name="Ohtani R."/>
            <person name="Kanamori-Sato M."/>
            <person name="Honoki R."/>
            <person name="Miyazaki D."/>
            <person name="Mochizuki H."/>
            <person name="Umetsu J."/>
            <person name="Higashi K."/>
            <person name="Shibata D."/>
            <person name="Kamiya Y."/>
            <person name="Sato N."/>
            <person name="Nakamura Y."/>
            <person name="Tabata S."/>
            <person name="Ida S."/>
            <person name="Kurokawa K."/>
            <person name="Ohta H."/>
        </authorList>
    </citation>
    <scope>NUCLEOTIDE SEQUENCE [LARGE SCALE GENOMIC DNA]</scope>
    <source>
        <strain evidence="10 11">NIES-2285</strain>
    </source>
</reference>
<keyword evidence="11" id="KW-1185">Reference proteome</keyword>
<feature type="compositionally biased region" description="Basic and acidic residues" evidence="8">
    <location>
        <begin position="267"/>
        <end position="290"/>
    </location>
</feature>
<dbReference type="GO" id="GO:0005737">
    <property type="term" value="C:cytoplasm"/>
    <property type="evidence" value="ECO:0000318"/>
    <property type="project" value="GO_Central"/>
</dbReference>
<evidence type="ECO:0000256" key="1">
    <source>
        <dbReference type="ARBA" id="ARBA00022741"/>
    </source>
</evidence>
<evidence type="ECO:0000256" key="5">
    <source>
        <dbReference type="ARBA" id="ARBA00023186"/>
    </source>
</evidence>
<dbReference type="InterPro" id="IPR036627">
    <property type="entry name" value="CobW-likC_sf"/>
</dbReference>
<dbReference type="SUPFAM" id="SSF90002">
    <property type="entry name" value="Hypothetical protein YjiA, C-terminal domain"/>
    <property type="match status" value="1"/>
</dbReference>
<evidence type="ECO:0000256" key="3">
    <source>
        <dbReference type="ARBA" id="ARBA00022833"/>
    </source>
</evidence>
<keyword evidence="4" id="KW-0342">GTP-binding</keyword>
<dbReference type="PANTHER" id="PTHR13748">
    <property type="entry name" value="COBW-RELATED"/>
    <property type="match status" value="1"/>
</dbReference>
<evidence type="ECO:0000313" key="11">
    <source>
        <dbReference type="Proteomes" id="UP000054558"/>
    </source>
</evidence>
<dbReference type="Pfam" id="PF07683">
    <property type="entry name" value="CobW_C"/>
    <property type="match status" value="1"/>
</dbReference>
<dbReference type="AlphaFoldDB" id="A0A1Y1IF33"/>
<protein>
    <recommendedName>
        <fullName evidence="9">CobW C-terminal domain-containing protein</fullName>
    </recommendedName>
</protein>